<evidence type="ECO:0000313" key="1">
    <source>
        <dbReference type="EMBL" id="TCL36256.1"/>
    </source>
</evidence>
<evidence type="ECO:0000313" key="2">
    <source>
        <dbReference type="Proteomes" id="UP000295063"/>
    </source>
</evidence>
<comment type="caution">
    <text evidence="1">The sequence shown here is derived from an EMBL/GenBank/DDBJ whole genome shotgun (WGS) entry which is preliminary data.</text>
</comment>
<accession>A0A4R1PZN6</accession>
<gene>
    <name evidence="1" type="ORF">EV210_109206</name>
</gene>
<proteinExistence type="predicted"/>
<protein>
    <submittedName>
        <fullName evidence="1">Uncharacterized protein</fullName>
    </submittedName>
</protein>
<dbReference type="RefSeq" id="WP_132082028.1">
    <property type="nucleotide sequence ID" value="NZ_SLUI01000009.1"/>
</dbReference>
<sequence>MDLYLQFGYGMKNLTIDLSKEWENTNVILSPRDITPKQLEKWSKEFSKANVNCMFDPQCYFPKCDHKNLIQYGYWDNSLNTNLNTVDDSETILIRKINVYNGMINSDKFIIPGIMRKYSSEWFSQWKSNCSKLSDVTRKVVKNRKSILTLALPSDLLCQDESNIEQIIETSSKWDVDGYYIIAEPYNGQYLVDNPVWISNLMQLCAGLKLQNREVIVGYANQQLLSLSATKIDAIASGTYLNVRKFSNKFEQLDDIKRKSVWFYYPHALSEYKIPFLDVAYNNGILTEMKPDVELDNSYISLIFSGILPSSTAFNENLAFKHYLQTLKKQVALCSRDTFKDTIAANEMLLNTAERRIEFLEKNGVYAQARSFKDIVDVNRSALQRLQKTRGFMLEHSWGYI</sequence>
<reference evidence="1 2" key="1">
    <citation type="submission" date="2019-03" db="EMBL/GenBank/DDBJ databases">
        <title>Genomic Encyclopedia of Type Strains, Phase IV (KMG-IV): sequencing the most valuable type-strain genomes for metagenomic binning, comparative biology and taxonomic classification.</title>
        <authorList>
            <person name="Goeker M."/>
        </authorList>
    </citation>
    <scope>NUCLEOTIDE SEQUENCE [LARGE SCALE GENOMIC DNA]</scope>
    <source>
        <strain evidence="1 2">DSM 15969</strain>
    </source>
</reference>
<dbReference type="AlphaFoldDB" id="A0A4R1PZN6"/>
<dbReference type="EMBL" id="SLUI01000009">
    <property type="protein sequence ID" value="TCL36256.1"/>
    <property type="molecule type" value="Genomic_DNA"/>
</dbReference>
<dbReference type="OrthoDB" id="2991334at2"/>
<dbReference type="Proteomes" id="UP000295063">
    <property type="component" value="Unassembled WGS sequence"/>
</dbReference>
<organism evidence="1 2">
    <name type="scientific">Anaerospora hongkongensis</name>
    <dbReference type="NCBI Taxonomy" id="244830"/>
    <lineage>
        <taxon>Bacteria</taxon>
        <taxon>Bacillati</taxon>
        <taxon>Bacillota</taxon>
        <taxon>Negativicutes</taxon>
        <taxon>Selenomonadales</taxon>
        <taxon>Sporomusaceae</taxon>
        <taxon>Anaerospora</taxon>
    </lineage>
</organism>
<name>A0A4R1PZN6_9FIRM</name>
<keyword evidence="2" id="KW-1185">Reference proteome</keyword>